<feature type="signal peptide" evidence="1">
    <location>
        <begin position="1"/>
        <end position="18"/>
    </location>
</feature>
<feature type="compositionally biased region" description="Low complexity" evidence="2">
    <location>
        <begin position="133"/>
        <end position="148"/>
    </location>
</feature>
<evidence type="ECO:0000313" key="3">
    <source>
        <dbReference type="EMBL" id="SES13435.1"/>
    </source>
</evidence>
<gene>
    <name evidence="1" type="primary">cpoB</name>
    <name evidence="3" type="ORF">SAMN04490244_10629</name>
</gene>
<dbReference type="InterPro" id="IPR011990">
    <property type="entry name" value="TPR-like_helical_dom_sf"/>
</dbReference>
<dbReference type="RefSeq" id="WP_092693563.1">
    <property type="nucleotide sequence ID" value="NZ_FOGU01000006.1"/>
</dbReference>
<dbReference type="GO" id="GO:0043093">
    <property type="term" value="P:FtsZ-dependent cytokinesis"/>
    <property type="evidence" value="ECO:0007669"/>
    <property type="project" value="UniProtKB-UniRule"/>
</dbReference>
<evidence type="ECO:0000256" key="2">
    <source>
        <dbReference type="SAM" id="MobiDB-lite"/>
    </source>
</evidence>
<comment type="similarity">
    <text evidence="1">Belongs to the CpoB family.</text>
</comment>
<keyword evidence="1" id="KW-0132">Cell division</keyword>
<dbReference type="Pfam" id="PF13174">
    <property type="entry name" value="TPR_6"/>
    <property type="match status" value="1"/>
</dbReference>
<dbReference type="InterPro" id="IPR034706">
    <property type="entry name" value="CpoB"/>
</dbReference>
<evidence type="ECO:0000313" key="4">
    <source>
        <dbReference type="Proteomes" id="UP000198885"/>
    </source>
</evidence>
<keyword evidence="1" id="KW-0131">Cell cycle</keyword>
<name>A0A1H9UVE0_9RHOB</name>
<dbReference type="STRING" id="641238.SAMN04490244_10629"/>
<dbReference type="EMBL" id="FOGU01000006">
    <property type="protein sequence ID" value="SES13435.1"/>
    <property type="molecule type" value="Genomic_DNA"/>
</dbReference>
<dbReference type="OrthoDB" id="9763909at2"/>
<accession>A0A1H9UVE0</accession>
<dbReference type="AlphaFoldDB" id="A0A1H9UVE0"/>
<sequence length="276" mass="29442" precursor="true">MLRALLIAALLLPGVARAQSAPSTETLADVRQELSILYVEVQKLKRQLSTTGTPQVDLSGTSALERIDAMERELQRLTARTEEIEFRVNQVVEDGTNRVGDLEFRLCELEEDCDISELGDTPQLGGDMGEALGPSAPQQASPPSNGAQMAIGEQDDFDAAKAAFDSGDYSRAADLFETFTTSYTGGPLTAQAHYFRGEALSQLDRTSDAARAYLAAFSGSPQGERAPQALLQLGLSLSELGQNADACVTLGEVTSRFPDSSASVEAQAARADMTCQ</sequence>
<organism evidence="3 4">
    <name type="scientific">Tranquillimonas rosea</name>
    <dbReference type="NCBI Taxonomy" id="641238"/>
    <lineage>
        <taxon>Bacteria</taxon>
        <taxon>Pseudomonadati</taxon>
        <taxon>Pseudomonadota</taxon>
        <taxon>Alphaproteobacteria</taxon>
        <taxon>Rhodobacterales</taxon>
        <taxon>Roseobacteraceae</taxon>
        <taxon>Tranquillimonas</taxon>
    </lineage>
</organism>
<evidence type="ECO:0000256" key="1">
    <source>
        <dbReference type="HAMAP-Rule" id="MF_02066"/>
    </source>
</evidence>
<dbReference type="SUPFAM" id="SSF48452">
    <property type="entry name" value="TPR-like"/>
    <property type="match status" value="1"/>
</dbReference>
<feature type="chain" id="PRO_5011800089" description="Cell division coordinator CpoB" evidence="1">
    <location>
        <begin position="19"/>
        <end position="276"/>
    </location>
</feature>
<proteinExistence type="inferred from homology"/>
<dbReference type="NCBIfam" id="TIGR02795">
    <property type="entry name" value="tol_pal_ybgF"/>
    <property type="match status" value="1"/>
</dbReference>
<keyword evidence="1" id="KW-0732">Signal</keyword>
<keyword evidence="4" id="KW-1185">Reference proteome</keyword>
<protein>
    <recommendedName>
        <fullName evidence="1">Cell division coordinator CpoB</fullName>
    </recommendedName>
</protein>
<comment type="subcellular location">
    <subcellularLocation>
        <location evidence="1">Periplasm</location>
    </subcellularLocation>
</comment>
<dbReference type="InterPro" id="IPR014162">
    <property type="entry name" value="CpoB_C"/>
</dbReference>
<keyword evidence="1" id="KW-0175">Coiled coil</keyword>
<comment type="function">
    <text evidence="1">Mediates coordination of peptidoglycan synthesis and outer membrane constriction during cell division.</text>
</comment>
<dbReference type="InterPro" id="IPR019734">
    <property type="entry name" value="TPR_rpt"/>
</dbReference>
<dbReference type="Proteomes" id="UP000198885">
    <property type="component" value="Unassembled WGS sequence"/>
</dbReference>
<feature type="coiled-coil region" evidence="1">
    <location>
        <begin position="27"/>
        <end position="87"/>
    </location>
</feature>
<dbReference type="HAMAP" id="MF_02066">
    <property type="entry name" value="CpoB"/>
    <property type="match status" value="1"/>
</dbReference>
<dbReference type="GO" id="GO:0030288">
    <property type="term" value="C:outer membrane-bounded periplasmic space"/>
    <property type="evidence" value="ECO:0007669"/>
    <property type="project" value="UniProtKB-UniRule"/>
</dbReference>
<reference evidence="3 4" key="1">
    <citation type="submission" date="2016-10" db="EMBL/GenBank/DDBJ databases">
        <authorList>
            <person name="de Groot N.N."/>
        </authorList>
    </citation>
    <scope>NUCLEOTIDE SEQUENCE [LARGE SCALE GENOMIC DNA]</scope>
    <source>
        <strain evidence="3 4">DSM 23042</strain>
    </source>
</reference>
<dbReference type="Gene3D" id="1.25.40.10">
    <property type="entry name" value="Tetratricopeptide repeat domain"/>
    <property type="match status" value="1"/>
</dbReference>
<dbReference type="Pfam" id="PF13432">
    <property type="entry name" value="TPR_16"/>
    <property type="match status" value="1"/>
</dbReference>
<feature type="region of interest" description="Disordered" evidence="2">
    <location>
        <begin position="117"/>
        <end position="150"/>
    </location>
</feature>
<keyword evidence="1" id="KW-0574">Periplasm</keyword>